<dbReference type="AlphaFoldDB" id="A0A2P2Q7Q5"/>
<sequence>MHSFSVLLTLNPLPFTVAQSSVTISNQIELKRRTQVGGSAVMGGSRRRRTTPREEASKMHCPELLI</sequence>
<evidence type="ECO:0000256" key="1">
    <source>
        <dbReference type="SAM" id="MobiDB-lite"/>
    </source>
</evidence>
<protein>
    <recommendedName>
        <fullName evidence="4">Secreted protein</fullName>
    </recommendedName>
</protein>
<evidence type="ECO:0008006" key="4">
    <source>
        <dbReference type="Google" id="ProtNLM"/>
    </source>
</evidence>
<name>A0A2P2Q7Q5_RHIMU</name>
<keyword evidence="2" id="KW-0732">Signal</keyword>
<feature type="region of interest" description="Disordered" evidence="1">
    <location>
        <begin position="35"/>
        <end position="66"/>
    </location>
</feature>
<reference evidence="3" key="1">
    <citation type="submission" date="2018-02" db="EMBL/GenBank/DDBJ databases">
        <title>Rhizophora mucronata_Transcriptome.</title>
        <authorList>
            <person name="Meera S.P."/>
            <person name="Sreeshan A."/>
            <person name="Augustine A."/>
        </authorList>
    </citation>
    <scope>NUCLEOTIDE SEQUENCE</scope>
    <source>
        <tissue evidence="3">Leaf</tissue>
    </source>
</reference>
<evidence type="ECO:0000313" key="3">
    <source>
        <dbReference type="EMBL" id="MBX62977.1"/>
    </source>
</evidence>
<dbReference type="EMBL" id="GGEC01082493">
    <property type="protein sequence ID" value="MBX62977.1"/>
    <property type="molecule type" value="Transcribed_RNA"/>
</dbReference>
<accession>A0A2P2Q7Q5</accession>
<feature type="signal peptide" evidence="2">
    <location>
        <begin position="1"/>
        <end position="18"/>
    </location>
</feature>
<feature type="compositionally biased region" description="Basic and acidic residues" evidence="1">
    <location>
        <begin position="51"/>
        <end position="66"/>
    </location>
</feature>
<proteinExistence type="predicted"/>
<evidence type="ECO:0000256" key="2">
    <source>
        <dbReference type="SAM" id="SignalP"/>
    </source>
</evidence>
<feature type="chain" id="PRO_5015119028" description="Secreted protein" evidence="2">
    <location>
        <begin position="19"/>
        <end position="66"/>
    </location>
</feature>
<organism evidence="3">
    <name type="scientific">Rhizophora mucronata</name>
    <name type="common">Asiatic mangrove</name>
    <dbReference type="NCBI Taxonomy" id="61149"/>
    <lineage>
        <taxon>Eukaryota</taxon>
        <taxon>Viridiplantae</taxon>
        <taxon>Streptophyta</taxon>
        <taxon>Embryophyta</taxon>
        <taxon>Tracheophyta</taxon>
        <taxon>Spermatophyta</taxon>
        <taxon>Magnoliopsida</taxon>
        <taxon>eudicotyledons</taxon>
        <taxon>Gunneridae</taxon>
        <taxon>Pentapetalae</taxon>
        <taxon>rosids</taxon>
        <taxon>fabids</taxon>
        <taxon>Malpighiales</taxon>
        <taxon>Rhizophoraceae</taxon>
        <taxon>Rhizophora</taxon>
    </lineage>
</organism>